<dbReference type="EMBL" id="JAUEPO010000006">
    <property type="protein sequence ID" value="KAK3319723.1"/>
    <property type="molecule type" value="Genomic_DNA"/>
</dbReference>
<proteinExistence type="predicted"/>
<reference evidence="2" key="1">
    <citation type="journal article" date="2023" name="Mol. Phylogenet. Evol.">
        <title>Genome-scale phylogeny and comparative genomics of the fungal order Sordariales.</title>
        <authorList>
            <person name="Hensen N."/>
            <person name="Bonometti L."/>
            <person name="Westerberg I."/>
            <person name="Brannstrom I.O."/>
            <person name="Guillou S."/>
            <person name="Cros-Aarteil S."/>
            <person name="Calhoun S."/>
            <person name="Haridas S."/>
            <person name="Kuo A."/>
            <person name="Mondo S."/>
            <person name="Pangilinan J."/>
            <person name="Riley R."/>
            <person name="LaButti K."/>
            <person name="Andreopoulos B."/>
            <person name="Lipzen A."/>
            <person name="Chen C."/>
            <person name="Yan M."/>
            <person name="Daum C."/>
            <person name="Ng V."/>
            <person name="Clum A."/>
            <person name="Steindorff A."/>
            <person name="Ohm R.A."/>
            <person name="Martin F."/>
            <person name="Silar P."/>
            <person name="Natvig D.O."/>
            <person name="Lalanne C."/>
            <person name="Gautier V."/>
            <person name="Ament-Velasquez S.L."/>
            <person name="Kruys A."/>
            <person name="Hutchinson M.I."/>
            <person name="Powell A.J."/>
            <person name="Barry K."/>
            <person name="Miller A.N."/>
            <person name="Grigoriev I.V."/>
            <person name="Debuchy R."/>
            <person name="Gladieux P."/>
            <person name="Hiltunen Thoren M."/>
            <person name="Johannesson H."/>
        </authorList>
    </citation>
    <scope>NUCLEOTIDE SEQUENCE</scope>
    <source>
        <strain evidence="2">SMH4131-1</strain>
    </source>
</reference>
<dbReference type="AlphaFoldDB" id="A0AAE0I6U8"/>
<evidence type="ECO:0008006" key="4">
    <source>
        <dbReference type="Google" id="ProtNLM"/>
    </source>
</evidence>
<dbReference type="Proteomes" id="UP001286456">
    <property type="component" value="Unassembled WGS sequence"/>
</dbReference>
<feature type="signal peptide" evidence="1">
    <location>
        <begin position="1"/>
        <end position="21"/>
    </location>
</feature>
<sequence>MRATILLMSLWAACGGALSSAASVATCEWYLNPNDCICMNSTDGSLLRTQTTTCCKANNYQAANSICAVDPDSRQDFKDCCKGLNQKSVIGHCR</sequence>
<evidence type="ECO:0000313" key="2">
    <source>
        <dbReference type="EMBL" id="KAK3319723.1"/>
    </source>
</evidence>
<reference evidence="2" key="2">
    <citation type="submission" date="2023-06" db="EMBL/GenBank/DDBJ databases">
        <authorList>
            <consortium name="Lawrence Berkeley National Laboratory"/>
            <person name="Haridas S."/>
            <person name="Hensen N."/>
            <person name="Bonometti L."/>
            <person name="Westerberg I."/>
            <person name="Brannstrom I.O."/>
            <person name="Guillou S."/>
            <person name="Cros-Aarteil S."/>
            <person name="Calhoun S."/>
            <person name="Kuo A."/>
            <person name="Mondo S."/>
            <person name="Pangilinan J."/>
            <person name="Riley R."/>
            <person name="Labutti K."/>
            <person name="Andreopoulos B."/>
            <person name="Lipzen A."/>
            <person name="Chen C."/>
            <person name="Yanf M."/>
            <person name="Daum C."/>
            <person name="Ng V."/>
            <person name="Clum A."/>
            <person name="Steindorff A."/>
            <person name="Ohm R."/>
            <person name="Martin F."/>
            <person name="Silar P."/>
            <person name="Natvig D."/>
            <person name="Lalanne C."/>
            <person name="Gautier V."/>
            <person name="Ament-Velasquez S.L."/>
            <person name="Kruys A."/>
            <person name="Hutchinson M.I."/>
            <person name="Powell A.J."/>
            <person name="Barry K."/>
            <person name="Miller A.N."/>
            <person name="Grigoriev I.V."/>
            <person name="Debuchy R."/>
            <person name="Gladieux P."/>
            <person name="Thoren M.H."/>
            <person name="Johannesson H."/>
        </authorList>
    </citation>
    <scope>NUCLEOTIDE SEQUENCE</scope>
    <source>
        <strain evidence="2">SMH4131-1</strain>
    </source>
</reference>
<comment type="caution">
    <text evidence="2">The sequence shown here is derived from an EMBL/GenBank/DDBJ whole genome shotgun (WGS) entry which is preliminary data.</text>
</comment>
<accession>A0AAE0I6U8</accession>
<name>A0AAE0I6U8_9PEZI</name>
<keyword evidence="3" id="KW-1185">Reference proteome</keyword>
<feature type="chain" id="PRO_5042006763" description="Extracellular membrane protein CFEM domain-containing protein" evidence="1">
    <location>
        <begin position="22"/>
        <end position="94"/>
    </location>
</feature>
<organism evidence="2 3">
    <name type="scientific">Cercophora scortea</name>
    <dbReference type="NCBI Taxonomy" id="314031"/>
    <lineage>
        <taxon>Eukaryota</taxon>
        <taxon>Fungi</taxon>
        <taxon>Dikarya</taxon>
        <taxon>Ascomycota</taxon>
        <taxon>Pezizomycotina</taxon>
        <taxon>Sordariomycetes</taxon>
        <taxon>Sordariomycetidae</taxon>
        <taxon>Sordariales</taxon>
        <taxon>Lasiosphaeriaceae</taxon>
        <taxon>Cercophora</taxon>
    </lineage>
</organism>
<protein>
    <recommendedName>
        <fullName evidence="4">Extracellular membrane protein CFEM domain-containing protein</fullName>
    </recommendedName>
</protein>
<evidence type="ECO:0000256" key="1">
    <source>
        <dbReference type="SAM" id="SignalP"/>
    </source>
</evidence>
<gene>
    <name evidence="2" type="ORF">B0T19DRAFT_445526</name>
</gene>
<keyword evidence="1" id="KW-0732">Signal</keyword>
<evidence type="ECO:0000313" key="3">
    <source>
        <dbReference type="Proteomes" id="UP001286456"/>
    </source>
</evidence>